<evidence type="ECO:0000313" key="1">
    <source>
        <dbReference type="EMBL" id="QDH22502.1"/>
    </source>
</evidence>
<accession>A0A4Y6UXM9</accession>
<proteinExistence type="predicted"/>
<dbReference type="AlphaFoldDB" id="A0A4Y6UXM9"/>
<dbReference type="Proteomes" id="UP000316968">
    <property type="component" value="Chromosome"/>
</dbReference>
<dbReference type="EMBL" id="CP041217">
    <property type="protein sequence ID" value="QDH22502.1"/>
    <property type="molecule type" value="Genomic_DNA"/>
</dbReference>
<keyword evidence="2" id="KW-1185">Reference proteome</keyword>
<reference evidence="1 2" key="1">
    <citation type="submission" date="2019-06" db="EMBL/GenBank/DDBJ databases">
        <title>Saccharibacillus brassicae sp. nov., an endophytic bacterium isolated from Chinese cabbage seeds (Brassica pekinensis).</title>
        <authorList>
            <person name="Jiang L."/>
            <person name="Lee J."/>
            <person name="Kim S.W."/>
        </authorList>
    </citation>
    <scope>NUCLEOTIDE SEQUENCE [LARGE SCALE GENOMIC DNA]</scope>
    <source>
        <strain evidence="2">KCTC 43072 / ATSA2</strain>
    </source>
</reference>
<protein>
    <submittedName>
        <fullName evidence="1">Uncharacterized protein</fullName>
    </submittedName>
</protein>
<name>A0A4Y6UXM9_SACBS</name>
<gene>
    <name evidence="1" type="ORF">FFV09_17635</name>
</gene>
<dbReference type="KEGG" id="saca:FFV09_17635"/>
<dbReference type="RefSeq" id="WP_141449044.1">
    <property type="nucleotide sequence ID" value="NZ_CP041217.1"/>
</dbReference>
<organism evidence="1 2">
    <name type="scientific">Saccharibacillus brassicae</name>
    <dbReference type="NCBI Taxonomy" id="2583377"/>
    <lineage>
        <taxon>Bacteria</taxon>
        <taxon>Bacillati</taxon>
        <taxon>Bacillota</taxon>
        <taxon>Bacilli</taxon>
        <taxon>Bacillales</taxon>
        <taxon>Paenibacillaceae</taxon>
        <taxon>Saccharibacillus</taxon>
    </lineage>
</organism>
<evidence type="ECO:0000313" key="2">
    <source>
        <dbReference type="Proteomes" id="UP000316968"/>
    </source>
</evidence>
<sequence>MGKLGALFVLEALFALEALRVEEASIAAKIRFPLIEEKAAWGRESDFRCERCRFSAFLPPFAAAALAGDSLSPFLGEGKGEFKG</sequence>